<reference evidence="3" key="2">
    <citation type="journal article" date="2013" name="PLoS Genet.">
        <title>Comparative genome structure, secondary metabolite, and effector coding capacity across Cochliobolus pathogens.</title>
        <authorList>
            <person name="Condon B.J."/>
            <person name="Leng Y."/>
            <person name="Wu D."/>
            <person name="Bushley K.E."/>
            <person name="Ohm R.A."/>
            <person name="Otillar R."/>
            <person name="Martin J."/>
            <person name="Schackwitz W."/>
            <person name="Grimwood J."/>
            <person name="MohdZainudin N."/>
            <person name="Xue C."/>
            <person name="Wang R."/>
            <person name="Manning V.A."/>
            <person name="Dhillon B."/>
            <person name="Tu Z.J."/>
            <person name="Steffenson B.J."/>
            <person name="Salamov A."/>
            <person name="Sun H."/>
            <person name="Lowry S."/>
            <person name="LaButti K."/>
            <person name="Han J."/>
            <person name="Copeland A."/>
            <person name="Lindquist E."/>
            <person name="Barry K."/>
            <person name="Schmutz J."/>
            <person name="Baker S.E."/>
            <person name="Ciuffetti L.M."/>
            <person name="Grigoriev I.V."/>
            <person name="Zhong S."/>
            <person name="Turgeon B.G."/>
        </authorList>
    </citation>
    <scope>NUCLEOTIDE SEQUENCE [LARGE SCALE GENOMIC DNA]</scope>
    <source>
        <strain evidence="3">C5 / ATCC 48332 / race O</strain>
    </source>
</reference>
<reference evidence="2 3" key="1">
    <citation type="journal article" date="2012" name="PLoS Pathog.">
        <title>Diverse lifestyles and strategies of plant pathogenesis encoded in the genomes of eighteen Dothideomycetes fungi.</title>
        <authorList>
            <person name="Ohm R.A."/>
            <person name="Feau N."/>
            <person name="Henrissat B."/>
            <person name="Schoch C.L."/>
            <person name="Horwitz B.A."/>
            <person name="Barry K.W."/>
            <person name="Condon B.J."/>
            <person name="Copeland A.C."/>
            <person name="Dhillon B."/>
            <person name="Glaser F."/>
            <person name="Hesse C.N."/>
            <person name="Kosti I."/>
            <person name="LaButti K."/>
            <person name="Lindquist E.A."/>
            <person name="Lucas S."/>
            <person name="Salamov A.A."/>
            <person name="Bradshaw R.E."/>
            <person name="Ciuffetti L."/>
            <person name="Hamelin R.C."/>
            <person name="Kema G.H.J."/>
            <person name="Lawrence C."/>
            <person name="Scott J.A."/>
            <person name="Spatafora J.W."/>
            <person name="Turgeon B.G."/>
            <person name="de Wit P.J.G.M."/>
            <person name="Zhong S."/>
            <person name="Goodwin S.B."/>
            <person name="Grigoriev I.V."/>
        </authorList>
    </citation>
    <scope>NUCLEOTIDE SEQUENCE [LARGE SCALE GENOMIC DNA]</scope>
    <source>
        <strain evidence="3">C5 / ATCC 48332 / race O</strain>
    </source>
</reference>
<dbReference type="STRING" id="701091.M2VA23"/>
<feature type="region of interest" description="Disordered" evidence="1">
    <location>
        <begin position="64"/>
        <end position="91"/>
    </location>
</feature>
<keyword evidence="3" id="KW-1185">Reference proteome</keyword>
<sequence>MKRGTSFHHVYPRNTRPSIEMMTTEEKAMKVAEIQARPSRKALFDSGQRLAHVRRYKRLDIHDESDGAWNTQPSEVEGYPAKNEAATRDCD</sequence>
<dbReference type="HOGENOM" id="CLU_2432802_0_0_1"/>
<evidence type="ECO:0000313" key="3">
    <source>
        <dbReference type="Proteomes" id="UP000016936"/>
    </source>
</evidence>
<protein>
    <submittedName>
        <fullName evidence="2">Uncharacterized protein</fullName>
    </submittedName>
</protein>
<organism evidence="2 3">
    <name type="scientific">Cochliobolus heterostrophus (strain C5 / ATCC 48332 / race O)</name>
    <name type="common">Southern corn leaf blight fungus</name>
    <name type="synonym">Bipolaris maydis</name>
    <dbReference type="NCBI Taxonomy" id="701091"/>
    <lineage>
        <taxon>Eukaryota</taxon>
        <taxon>Fungi</taxon>
        <taxon>Dikarya</taxon>
        <taxon>Ascomycota</taxon>
        <taxon>Pezizomycotina</taxon>
        <taxon>Dothideomycetes</taxon>
        <taxon>Pleosporomycetidae</taxon>
        <taxon>Pleosporales</taxon>
        <taxon>Pleosporineae</taxon>
        <taxon>Pleosporaceae</taxon>
        <taxon>Bipolaris</taxon>
    </lineage>
</organism>
<dbReference type="EMBL" id="KB445569">
    <property type="protein sequence ID" value="EMD96568.1"/>
    <property type="molecule type" value="Genomic_DNA"/>
</dbReference>
<dbReference type="AlphaFoldDB" id="M2VA23"/>
<gene>
    <name evidence="2" type="ORF">COCHEDRAFT_1018454</name>
</gene>
<accession>M2VA23</accession>
<dbReference type="OrthoDB" id="5431456at2759"/>
<feature type="non-terminal residue" evidence="2">
    <location>
        <position position="91"/>
    </location>
</feature>
<evidence type="ECO:0000256" key="1">
    <source>
        <dbReference type="SAM" id="MobiDB-lite"/>
    </source>
</evidence>
<proteinExistence type="predicted"/>
<dbReference type="Proteomes" id="UP000016936">
    <property type="component" value="Unassembled WGS sequence"/>
</dbReference>
<evidence type="ECO:0000313" key="2">
    <source>
        <dbReference type="EMBL" id="EMD96568.1"/>
    </source>
</evidence>
<name>M2VA23_COCH5</name>